<sequence length="191" mass="21823">MCLNEKYLPVYQFNEKHSLNILAPQATIMAAVLNFCPQDDWLFRYATTFRELPIRLLDLIHSRPASSRPPFGMKNFTLLEKKDDQELVFGLAGKFWKADYGQTTITNAADFLAFSEPGTAKLVLSFTIEKLDETHTQLTTETRVFCLDKNAQRSFTPYWYLIRPVSGLIRLRALNAISQSAKNTIPPTILD</sequence>
<evidence type="ECO:0008006" key="3">
    <source>
        <dbReference type="Google" id="ProtNLM"/>
    </source>
</evidence>
<evidence type="ECO:0000313" key="2">
    <source>
        <dbReference type="Proteomes" id="UP000255087"/>
    </source>
</evidence>
<proteinExistence type="predicted"/>
<evidence type="ECO:0000313" key="1">
    <source>
        <dbReference type="EMBL" id="SUP81331.1"/>
    </source>
</evidence>
<protein>
    <recommendedName>
        <fullName evidence="3">DUF2867 domain-containing protein</fullName>
    </recommendedName>
</protein>
<organism evidence="1 2">
    <name type="scientific">Yersinia pseudotuberculosis</name>
    <dbReference type="NCBI Taxonomy" id="633"/>
    <lineage>
        <taxon>Bacteria</taxon>
        <taxon>Pseudomonadati</taxon>
        <taxon>Pseudomonadota</taxon>
        <taxon>Gammaproteobacteria</taxon>
        <taxon>Enterobacterales</taxon>
        <taxon>Yersiniaceae</taxon>
        <taxon>Yersinia</taxon>
    </lineage>
</organism>
<gene>
    <name evidence="1" type="ORF">NCTC8580_01427</name>
</gene>
<dbReference type="EMBL" id="UHJC01000001">
    <property type="protein sequence ID" value="SUP81331.1"/>
    <property type="molecule type" value="Genomic_DNA"/>
</dbReference>
<dbReference type="Proteomes" id="UP000255087">
    <property type="component" value="Unassembled WGS sequence"/>
</dbReference>
<dbReference type="RefSeq" id="WP_106441476.1">
    <property type="nucleotide sequence ID" value="NZ_NCLF01000065.1"/>
</dbReference>
<dbReference type="AlphaFoldDB" id="A0A380Q6G6"/>
<reference evidence="1 2" key="1">
    <citation type="submission" date="2018-06" db="EMBL/GenBank/DDBJ databases">
        <authorList>
            <consortium name="Pathogen Informatics"/>
            <person name="Doyle S."/>
        </authorList>
    </citation>
    <scope>NUCLEOTIDE SEQUENCE [LARGE SCALE GENOMIC DNA]</scope>
    <source>
        <strain evidence="1 2">NCTC8580</strain>
    </source>
</reference>
<name>A0A380Q6G6_YERPU</name>
<accession>A0A380Q6G6</accession>